<reference evidence="2" key="3">
    <citation type="journal article" date="2009" name="Appl. Environ. Microbiol.">
        <title>Carbazole-degradative IncP-7 plasmid pCAR1.2 is structurally unstable in Pseudomonas fluorescens Pf0-1, which accumulates catechol, the intermediate of the carbazole degradation pathway.</title>
        <authorList>
            <person name="Takahashi Y."/>
            <person name="Shintani M."/>
            <person name="Li L."/>
            <person name="Yamane H."/>
            <person name="Nojiri H."/>
        </authorList>
    </citation>
    <scope>NUCLEOTIDE SEQUENCE</scope>
    <source>
        <strain evidence="2">CA10</strain>
        <plasmid evidence="2">pCAR1.2</plasmid>
    </source>
</reference>
<sequence length="70" mass="7202">MTHGPYDQIAKTAADPRTTHQGSGGSVGKGAGTRSRVRGDSSADRCDQGRDQRADGRGARGAYPRTPGCG</sequence>
<feature type="region of interest" description="Disordered" evidence="1">
    <location>
        <begin position="1"/>
        <end position="70"/>
    </location>
</feature>
<reference evidence="2" key="5">
    <citation type="journal article" date="2009" name="BMC Genomics">
        <title>High-resolution mapping of plasmid transcriptomes in different host bacteria.</title>
        <authorList>
            <person name="Miyakoshi M."/>
            <person name="Nishida H."/>
            <person name="Shintani M."/>
            <person name="Yamane H."/>
            <person name="Nojiri H."/>
        </authorList>
    </citation>
    <scope>NUCLEOTIDE SEQUENCE</scope>
    <source>
        <strain evidence="2">CA10</strain>
        <plasmid evidence="2">pCAR1.2</plasmid>
    </source>
</reference>
<organism evidence="2">
    <name type="scientific">Pseudomonas putida</name>
    <name type="common">Arthrobacter siderocapsulatus</name>
    <dbReference type="NCBI Taxonomy" id="303"/>
    <lineage>
        <taxon>Bacteria</taxon>
        <taxon>Pseudomonadati</taxon>
        <taxon>Pseudomonadota</taxon>
        <taxon>Gammaproteobacteria</taxon>
        <taxon>Pseudomonadales</taxon>
        <taxon>Pseudomonadaceae</taxon>
        <taxon>Pseudomonas</taxon>
    </lineage>
</organism>
<evidence type="ECO:0000256" key="1">
    <source>
        <dbReference type="SAM" id="MobiDB-lite"/>
    </source>
</evidence>
<proteinExistence type="predicted"/>
<name>B7XGV9_PSEPU</name>
<dbReference type="AlphaFoldDB" id="B7XGV9"/>
<geneLocation type="plasmid" evidence="2">
    <name>pCAR1.2</name>
</geneLocation>
<dbReference type="EMBL" id="AB474758">
    <property type="protein sequence ID" value="BAH10117.1"/>
    <property type="molecule type" value="Genomic_DNA"/>
</dbReference>
<reference evidence="2" key="4">
    <citation type="journal article" date="2009" name="Biosci. Biotechnol. Biochem.">
        <title>The complete nucleotide sequence of pCAR2: pCAR2 and pCAR1 were structurally identical IncP-7 carbazole degradative plasmids.</title>
        <authorList>
            <person name="Takahashi Y."/>
            <person name="Shintani M."/>
            <person name="Yamane H."/>
            <person name="Nojiri H."/>
        </authorList>
    </citation>
    <scope>NUCLEOTIDE SEQUENCE</scope>
    <source>
        <strain evidence="2">CA10</strain>
        <plasmid evidence="2">pCAR1.2</plasmid>
    </source>
</reference>
<evidence type="ECO:0000313" key="2">
    <source>
        <dbReference type="EMBL" id="BAH10117.1"/>
    </source>
</evidence>
<keyword evidence="2" id="KW-0614">Plasmid</keyword>
<reference evidence="2" key="7">
    <citation type="journal article" date="2010" name="J. Bacteriol.">
        <title>Pmr, a histone-like protein H1 (H-NS) family protein encoded by the IncP-7 plasmid pCAR1, is a key global regulator that alters host function.</title>
        <authorList>
            <person name="Yun C.S."/>
            <person name="Suzuki C."/>
            <person name="Naito K."/>
            <person name="Takeda T."/>
            <person name="Takahashi Y."/>
            <person name="Sai F."/>
            <person name="Terabayashi T."/>
            <person name="Miyakoshi M."/>
            <person name="Shintani M."/>
            <person name="Nishida H."/>
            <person name="Yamane H."/>
            <person name="Nojiri H."/>
        </authorList>
    </citation>
    <scope>NUCLEOTIDE SEQUENCE</scope>
    <source>
        <strain evidence="2">CA10</strain>
        <plasmid evidence="2">pCAR1.2</plasmid>
    </source>
</reference>
<protein>
    <submittedName>
        <fullName evidence="2">Uncharacterized protein</fullName>
    </submittedName>
</protein>
<feature type="compositionally biased region" description="Gly residues" evidence="1">
    <location>
        <begin position="22"/>
        <end position="31"/>
    </location>
</feature>
<reference evidence="2" key="2">
    <citation type="journal article" date="2005" name="Biotechnol. Lett.">
        <title>Recipient range of IncP-7 conjugative plasmid pCAR2 from Pseudomonas putida HS01 is broader than from other Pseudomonas strains.</title>
        <authorList>
            <person name="Shintani M."/>
            <person name="Habe H."/>
            <person name="Tsuda M."/>
            <person name="Omori T."/>
            <person name="Yamane H."/>
            <person name="Nojiri H."/>
        </authorList>
    </citation>
    <scope>NUCLEOTIDE SEQUENCE</scope>
    <source>
        <strain evidence="2">CA10</strain>
        <plasmid evidence="2">pCAR1.2</plasmid>
    </source>
</reference>
<reference evidence="2" key="1">
    <citation type="journal article" date="2005" name="Appl. Microbiol. Biotechnol.">
        <title>Large plasmid pCAR2 and class II transposon Tn4676 are functional mobile genetic elements to distribute the carbazole/dioxin-degradative car gene cluster in different bacteria.</title>
        <authorList>
            <person name="Shintani M."/>
            <person name="Yoshida T."/>
            <person name="Habe H."/>
            <person name="Omori T."/>
            <person name="Nojiri H."/>
        </authorList>
    </citation>
    <scope>NUCLEOTIDE SEQUENCE</scope>
    <source>
        <strain evidence="2">CA10</strain>
        <plasmid evidence="2">pCAR1.2</plasmid>
    </source>
</reference>
<accession>B7XGV9</accession>
<reference evidence="2" key="6">
    <citation type="journal article" date="2010" name="Environ. Microbiol.">
        <title>Response of the Pseudomonas host chromosomal transcriptome to carriage of the IncP-7 plasmid pCAR1.</title>
        <authorList>
            <person name="Shintani M."/>
            <person name="Takahashi Y."/>
            <person name="Tokumaru H."/>
            <person name="Kadota K."/>
            <person name="Hara H."/>
            <person name="Miyakoshi M."/>
            <person name="Naito K."/>
            <person name="Yamane H."/>
            <person name="Nishida H."/>
            <person name="Nojiri H."/>
        </authorList>
    </citation>
    <scope>NUCLEOTIDE SEQUENCE</scope>
    <source>
        <strain evidence="2">CA10</strain>
        <plasmid evidence="2">pCAR1.2</plasmid>
    </source>
</reference>
<feature type="compositionally biased region" description="Basic and acidic residues" evidence="1">
    <location>
        <begin position="37"/>
        <end position="58"/>
    </location>
</feature>